<keyword evidence="2" id="KW-1185">Reference proteome</keyword>
<reference evidence="1 2" key="1">
    <citation type="submission" date="2019-06" db="EMBL/GenBank/DDBJ databases">
        <title>Genome Sequence of the Brown Rot Fungal Pathogen Monilinia fructicola.</title>
        <authorList>
            <person name="De Miccolis Angelini R.M."/>
            <person name="Landi L."/>
            <person name="Abate D."/>
            <person name="Pollastro S."/>
            <person name="Romanazzi G."/>
            <person name="Faretra F."/>
        </authorList>
    </citation>
    <scope>NUCLEOTIDE SEQUENCE [LARGE SCALE GENOMIC DNA]</scope>
    <source>
        <strain evidence="1 2">Mfrc123</strain>
    </source>
</reference>
<dbReference type="AlphaFoldDB" id="A0A5M9KAN1"/>
<evidence type="ECO:0000313" key="1">
    <source>
        <dbReference type="EMBL" id="KAA8577152.1"/>
    </source>
</evidence>
<accession>A0A5M9KAN1</accession>
<name>A0A5M9KAN1_MONFR</name>
<proteinExistence type="predicted"/>
<dbReference type="Proteomes" id="UP000322873">
    <property type="component" value="Unassembled WGS sequence"/>
</dbReference>
<dbReference type="EMBL" id="VICG01000001">
    <property type="protein sequence ID" value="KAA8577152.1"/>
    <property type="molecule type" value="Genomic_DNA"/>
</dbReference>
<comment type="caution">
    <text evidence="1">The sequence shown here is derived from an EMBL/GenBank/DDBJ whole genome shotgun (WGS) entry which is preliminary data.</text>
</comment>
<evidence type="ECO:0000313" key="2">
    <source>
        <dbReference type="Proteomes" id="UP000322873"/>
    </source>
</evidence>
<dbReference type="VEuPathDB" id="FungiDB:MFRU_021g01190"/>
<protein>
    <submittedName>
        <fullName evidence="1">Uncharacterized protein</fullName>
    </submittedName>
</protein>
<gene>
    <name evidence="1" type="ORF">EYC84_007150</name>
</gene>
<organism evidence="1 2">
    <name type="scientific">Monilinia fructicola</name>
    <name type="common">Brown rot fungus</name>
    <name type="synonym">Ciboria fructicola</name>
    <dbReference type="NCBI Taxonomy" id="38448"/>
    <lineage>
        <taxon>Eukaryota</taxon>
        <taxon>Fungi</taxon>
        <taxon>Dikarya</taxon>
        <taxon>Ascomycota</taxon>
        <taxon>Pezizomycotina</taxon>
        <taxon>Leotiomycetes</taxon>
        <taxon>Helotiales</taxon>
        <taxon>Sclerotiniaceae</taxon>
        <taxon>Monilinia</taxon>
    </lineage>
</organism>
<sequence length="116" mass="13538">MGFGLDVPVLSLFMLAIYDRAFKFMVHLAKVYEHQECASEFGMKLSKICMKWLAMDIDSQLARKTLSREWEISQAKSGMEQMKLENEIAMEFRKFEAQSRTGSLETEERELRTEVT</sequence>